<keyword evidence="16" id="KW-1185">Reference proteome</keyword>
<keyword evidence="6 10" id="KW-0653">Protein transport</keyword>
<evidence type="ECO:0000256" key="3">
    <source>
        <dbReference type="ARBA" id="ARBA00022448"/>
    </source>
</evidence>
<dbReference type="HAMAP" id="MF_01465">
    <property type="entry name" value="SecY"/>
    <property type="match status" value="1"/>
</dbReference>
<dbReference type="AlphaFoldDB" id="A0A429GQQ5"/>
<evidence type="ECO:0000256" key="7">
    <source>
        <dbReference type="ARBA" id="ARBA00022989"/>
    </source>
</evidence>
<feature type="transmembrane region" description="Helical" evidence="10">
    <location>
        <begin position="117"/>
        <end position="135"/>
    </location>
</feature>
<keyword evidence="7 10" id="KW-1133">Transmembrane helix</keyword>
<feature type="transmembrane region" description="Helical" evidence="10">
    <location>
        <begin position="424"/>
        <end position="444"/>
    </location>
</feature>
<feature type="transmembrane region" description="Helical" evidence="10">
    <location>
        <begin position="342"/>
        <end position="361"/>
    </location>
</feature>
<evidence type="ECO:0000256" key="9">
    <source>
        <dbReference type="ARBA" id="ARBA00023136"/>
    </source>
</evidence>
<evidence type="ECO:0000256" key="4">
    <source>
        <dbReference type="ARBA" id="ARBA00022475"/>
    </source>
</evidence>
<organism evidence="15 16">
    <name type="scientific">Candidatus Methanodesulfokora washburnensis</name>
    <dbReference type="NCBI Taxonomy" id="2478471"/>
    <lineage>
        <taxon>Archaea</taxon>
        <taxon>Thermoproteota</taxon>
        <taxon>Candidatus Korarchaeia</taxon>
        <taxon>Candidatus Korarchaeia incertae sedis</taxon>
        <taxon>Candidatus Methanodesulfokora</taxon>
    </lineage>
</organism>
<dbReference type="PRINTS" id="PR00303">
    <property type="entry name" value="SECYTRNLCASE"/>
</dbReference>
<gene>
    <name evidence="10 15" type="primary">secY</name>
    <name evidence="15" type="ORF">D6D85_04395</name>
</gene>
<evidence type="ECO:0000313" key="15">
    <source>
        <dbReference type="EMBL" id="RSN76198.1"/>
    </source>
</evidence>
<evidence type="ECO:0000256" key="1">
    <source>
        <dbReference type="ARBA" id="ARBA00004127"/>
    </source>
</evidence>
<dbReference type="PIRSF" id="PIRSF004557">
    <property type="entry name" value="SecY"/>
    <property type="match status" value="1"/>
</dbReference>
<dbReference type="GO" id="GO:0012505">
    <property type="term" value="C:endomembrane system"/>
    <property type="evidence" value="ECO:0007669"/>
    <property type="project" value="UniProtKB-SubCell"/>
</dbReference>
<dbReference type="Proteomes" id="UP000277582">
    <property type="component" value="Unassembled WGS sequence"/>
</dbReference>
<dbReference type="RefSeq" id="WP_125670821.1">
    <property type="nucleotide sequence ID" value="NZ_RCOS01000062.1"/>
</dbReference>
<dbReference type="InterPro" id="IPR030659">
    <property type="entry name" value="SecY_CS"/>
</dbReference>
<dbReference type="GO" id="GO:0006605">
    <property type="term" value="P:protein targeting"/>
    <property type="evidence" value="ECO:0007669"/>
    <property type="project" value="UniProtKB-UniRule"/>
</dbReference>
<feature type="transmembrane region" description="Helical" evidence="10">
    <location>
        <begin position="259"/>
        <end position="279"/>
    </location>
</feature>
<dbReference type="SUPFAM" id="SSF103491">
    <property type="entry name" value="Preprotein translocase SecY subunit"/>
    <property type="match status" value="1"/>
</dbReference>
<keyword evidence="9 10" id="KW-0472">Membrane</keyword>
<dbReference type="PROSITE" id="PS00755">
    <property type="entry name" value="SECY_1"/>
    <property type="match status" value="1"/>
</dbReference>
<evidence type="ECO:0000256" key="2">
    <source>
        <dbReference type="ARBA" id="ARBA00005751"/>
    </source>
</evidence>
<dbReference type="Pfam" id="PF10559">
    <property type="entry name" value="Plug_translocon"/>
    <property type="match status" value="1"/>
</dbReference>
<dbReference type="Gene3D" id="1.10.3370.10">
    <property type="entry name" value="SecY subunit domain"/>
    <property type="match status" value="1"/>
</dbReference>
<feature type="transmembrane region" description="Helical" evidence="10">
    <location>
        <begin position="399"/>
        <end position="418"/>
    </location>
</feature>
<feature type="transmembrane region" description="Helical" evidence="10">
    <location>
        <begin position="166"/>
        <end position="186"/>
    </location>
</feature>
<feature type="transmembrane region" description="Helical" evidence="10">
    <location>
        <begin position="222"/>
        <end position="239"/>
    </location>
</feature>
<protein>
    <recommendedName>
        <fullName evidence="10 11">Protein translocase subunit SecY</fullName>
    </recommendedName>
    <alternativeName>
        <fullName evidence="10">Protein transport protein SEC61 subunit alpha homolog</fullName>
    </alternativeName>
</protein>
<sequence length="462" mass="50561">MNGVRRIVSILNKFIPEVEKPSQRPSFKEKLGWTGVALMLYYLLTQIPIYGIPKTAVDYLAGLRVIFAGATGSIVELGIGPVVTAGIVMELLLGSKIIKLDLTDPEDRRFFQESQRVLAIFFILFENGTYALGRYPTDPKMELIIILQMALGSFLLMMLDDLVSKWGIGSGISLFILAGVAQKVLWDMFSPVKTSGGSIVGVIPALIMQGSSALYRPGMPDVVGLVATFVVFLLVIWAYQIRIEVPIAHSMVGGQRMRYPIRLLYVSNVPIIFTSALVGDLEMVSRLVWTRFGNEGGWMRTLVDILGRWKIEGSSMIPVSGLAYYIQRPYSPSFLYSYPDAAAAYLLITVVGCILFAKIWVMTAGMDASTVAEQLVKQGIVLPGVRSSPKVVKATIERYINAVTIVGGFLVGFLAAIADFTGALGTGSGILLAVTIIASFYEVIMRERALEVYPKIKRFLGG</sequence>
<dbReference type="PROSITE" id="PS00756">
    <property type="entry name" value="SECY_2"/>
    <property type="match status" value="1"/>
</dbReference>
<proteinExistence type="inferred from homology"/>
<dbReference type="GO" id="GO:0065002">
    <property type="term" value="P:intracellular protein transmembrane transport"/>
    <property type="evidence" value="ECO:0007669"/>
    <property type="project" value="UniProtKB-UniRule"/>
</dbReference>
<dbReference type="Pfam" id="PF00344">
    <property type="entry name" value="SecY"/>
    <property type="match status" value="1"/>
</dbReference>
<comment type="similarity">
    <text evidence="2 10 13">Belongs to the SecY/SEC61-alpha family.</text>
</comment>
<feature type="transmembrane region" description="Helical" evidence="10">
    <location>
        <begin position="31"/>
        <end position="53"/>
    </location>
</feature>
<dbReference type="InterPro" id="IPR002208">
    <property type="entry name" value="SecY/SEC61-alpha"/>
</dbReference>
<evidence type="ECO:0000256" key="5">
    <source>
        <dbReference type="ARBA" id="ARBA00022692"/>
    </source>
</evidence>
<evidence type="ECO:0000259" key="14">
    <source>
        <dbReference type="Pfam" id="PF10559"/>
    </source>
</evidence>
<dbReference type="InterPro" id="IPR023201">
    <property type="entry name" value="SecY_dom_sf"/>
</dbReference>
<comment type="function">
    <text evidence="10 11">The central subunit of the protein translocation channel SecYEG. Consists of two halves formed by TMs 1-5 and 6-10. These two domains form a lateral gate at the front which open onto the bilayer between TMs 2 and 7, and are clamped together by SecE at the back. The channel is closed by both a pore ring composed of hydrophobic SecY resides and a short helix (helix 2A) on the extracellular side of the membrane which forms a plug. The plug probably moves laterally to allow the channel to open. The ring and the pore may move independently.</text>
</comment>
<dbReference type="InterPro" id="IPR026593">
    <property type="entry name" value="SecY"/>
</dbReference>
<feature type="domain" description="Translocon Sec61/SecY plug" evidence="14">
    <location>
        <begin position="40"/>
        <end position="72"/>
    </location>
</feature>
<keyword evidence="5 10" id="KW-0812">Transmembrane</keyword>
<dbReference type="NCBIfam" id="NF006341">
    <property type="entry name" value="PRK08568.1-5"/>
    <property type="match status" value="1"/>
</dbReference>
<evidence type="ECO:0000256" key="11">
    <source>
        <dbReference type="RuleBase" id="RU000537"/>
    </source>
</evidence>
<evidence type="ECO:0000313" key="16">
    <source>
        <dbReference type="Proteomes" id="UP000277582"/>
    </source>
</evidence>
<evidence type="ECO:0000256" key="10">
    <source>
        <dbReference type="HAMAP-Rule" id="MF_01465"/>
    </source>
</evidence>
<comment type="subunit">
    <text evidence="10">Component of the Sec protein translocase complex. Heterotrimer consisting of alpha (SecY), beta (SecG) and gamma (SecE) subunits. The heterotrimers can form oligomers, although 1 heterotrimer is thought to be able to translocate proteins. Interacts with the ribosome. May interact with SecDF, and other proteins may be involved.</text>
</comment>
<comment type="subcellular location">
    <subcellularLocation>
        <location evidence="10">Cell membrane</location>
        <topology evidence="10">Multi-pass membrane protein</topology>
    </subcellularLocation>
    <subcellularLocation>
        <location evidence="1">Endomembrane system</location>
        <topology evidence="1">Multi-pass membrane protein</topology>
    </subcellularLocation>
    <subcellularLocation>
        <location evidence="12">Membrane</location>
        <topology evidence="12">Multi-pass membrane protein</topology>
    </subcellularLocation>
</comment>
<name>A0A429GQQ5_9CREN</name>
<evidence type="ECO:0000256" key="13">
    <source>
        <dbReference type="RuleBase" id="RU004349"/>
    </source>
</evidence>
<reference evidence="15 16" key="1">
    <citation type="submission" date="2018-10" db="EMBL/GenBank/DDBJ databases">
        <title>Co-occurring genomic capacity for anaerobic methane metabolism and dissimilatory sulfite reduction discovered in the Korarchaeota.</title>
        <authorList>
            <person name="Mckay L.J."/>
            <person name="Dlakic M."/>
            <person name="Fields M.W."/>
            <person name="Delmont T.O."/>
            <person name="Eren A.M."/>
            <person name="Jay Z.J."/>
            <person name="Klingelsmith K.B."/>
            <person name="Rusch D.B."/>
            <person name="Inskeep W.P."/>
        </authorList>
    </citation>
    <scope>NUCLEOTIDE SEQUENCE [LARGE SCALE GENOMIC DNA]</scope>
    <source>
        <strain evidence="15 16">MDKW</strain>
    </source>
</reference>
<feature type="transmembrane region" description="Helical" evidence="10">
    <location>
        <begin position="65"/>
        <end position="93"/>
    </location>
</feature>
<dbReference type="GO" id="GO:0005886">
    <property type="term" value="C:plasma membrane"/>
    <property type="evidence" value="ECO:0007669"/>
    <property type="project" value="UniProtKB-SubCell"/>
</dbReference>
<dbReference type="OrthoDB" id="371914at2157"/>
<evidence type="ECO:0000256" key="6">
    <source>
        <dbReference type="ARBA" id="ARBA00022927"/>
    </source>
</evidence>
<comment type="caution">
    <text evidence="15">The sequence shown here is derived from an EMBL/GenBank/DDBJ whole genome shotgun (WGS) entry which is preliminary data.</text>
</comment>
<evidence type="ECO:0000256" key="12">
    <source>
        <dbReference type="RuleBase" id="RU003484"/>
    </source>
</evidence>
<dbReference type="NCBIfam" id="TIGR00967">
    <property type="entry name" value="3a0501s007"/>
    <property type="match status" value="1"/>
</dbReference>
<dbReference type="PANTHER" id="PTHR10906">
    <property type="entry name" value="SECY/SEC61-ALPHA FAMILY MEMBER"/>
    <property type="match status" value="1"/>
</dbReference>
<dbReference type="InterPro" id="IPR019561">
    <property type="entry name" value="Translocon_Sec61/SecY_plug_dom"/>
</dbReference>
<comment type="caution">
    <text evidence="10">Lacks conserved residue(s) required for the propagation of feature annotation.</text>
</comment>
<dbReference type="EMBL" id="RCOS01000062">
    <property type="protein sequence ID" value="RSN76198.1"/>
    <property type="molecule type" value="Genomic_DNA"/>
</dbReference>
<keyword evidence="8 10" id="KW-0811">Translocation</keyword>
<keyword evidence="4 10" id="KW-1003">Cell membrane</keyword>
<keyword evidence="3 10" id="KW-0813">Transport</keyword>
<evidence type="ECO:0000256" key="8">
    <source>
        <dbReference type="ARBA" id="ARBA00023010"/>
    </source>
</evidence>
<accession>A0A429GQQ5</accession>